<gene>
    <name evidence="1" type="ORF">ECPE_LOCUS1630</name>
</gene>
<name>A0A3P8H933_9TREM</name>
<evidence type="ECO:0000313" key="2">
    <source>
        <dbReference type="Proteomes" id="UP000272942"/>
    </source>
</evidence>
<dbReference type="Proteomes" id="UP000272942">
    <property type="component" value="Unassembled WGS sequence"/>
</dbReference>
<sequence>MVGRNTVEEAILARADAKLKLTVQVLGSADTALGIGEKNAANGSVEEVCHMKFGGVGFCCTVVLSGDVYRWTFVCT</sequence>
<dbReference type="AlphaFoldDB" id="A0A3P8H933"/>
<organism evidence="1 2">
    <name type="scientific">Echinostoma caproni</name>
    <dbReference type="NCBI Taxonomy" id="27848"/>
    <lineage>
        <taxon>Eukaryota</taxon>
        <taxon>Metazoa</taxon>
        <taxon>Spiralia</taxon>
        <taxon>Lophotrochozoa</taxon>
        <taxon>Platyhelminthes</taxon>
        <taxon>Trematoda</taxon>
        <taxon>Digenea</taxon>
        <taxon>Plagiorchiida</taxon>
        <taxon>Echinostomata</taxon>
        <taxon>Echinostomatoidea</taxon>
        <taxon>Echinostomatidae</taxon>
        <taxon>Echinostoma</taxon>
    </lineage>
</organism>
<evidence type="ECO:0000313" key="1">
    <source>
        <dbReference type="EMBL" id="VDP42913.1"/>
    </source>
</evidence>
<reference evidence="1 2" key="1">
    <citation type="submission" date="2018-11" db="EMBL/GenBank/DDBJ databases">
        <authorList>
            <consortium name="Pathogen Informatics"/>
        </authorList>
    </citation>
    <scope>NUCLEOTIDE SEQUENCE [LARGE SCALE GENOMIC DNA]</scope>
    <source>
        <strain evidence="1 2">Egypt</strain>
    </source>
</reference>
<protein>
    <submittedName>
        <fullName evidence="1">Uncharacterized protein</fullName>
    </submittedName>
</protein>
<dbReference type="EMBL" id="UZAN01012114">
    <property type="protein sequence ID" value="VDP42913.1"/>
    <property type="molecule type" value="Genomic_DNA"/>
</dbReference>
<keyword evidence="2" id="KW-1185">Reference proteome</keyword>
<proteinExistence type="predicted"/>
<accession>A0A3P8H933</accession>